<evidence type="ECO:0000256" key="1">
    <source>
        <dbReference type="SAM" id="SignalP"/>
    </source>
</evidence>
<comment type="caution">
    <text evidence="2">The sequence shown here is derived from an EMBL/GenBank/DDBJ whole genome shotgun (WGS) entry which is preliminary data.</text>
</comment>
<keyword evidence="1" id="KW-0732">Signal</keyword>
<feature type="signal peptide" evidence="1">
    <location>
        <begin position="1"/>
        <end position="21"/>
    </location>
</feature>
<sequence>MKKISVLFLCLAISIGGEVLAHDNTNYLINSLEGFSMYAQTQSSDEHKHQNLTLLKEAWSINKNTDENIPCISNENIKELLFKGDQAFNKIFKINIDENSYIDISGISYVKIKDSIGKYKSIYEYLNQNYDLKNYYTHQSIETMADYIFTYINGNCYMRYGNAQPRLIVKDSEIVHKKYEGNKLYISLRGRCLESTDISSASAVLIYSDNKWLIDKFDNWGIS</sequence>
<protein>
    <submittedName>
        <fullName evidence="2">DL-endopeptidase inhibitor IseA family protein</fullName>
    </submittedName>
</protein>
<dbReference type="Gene3D" id="3.10.450.420">
    <property type="match status" value="1"/>
</dbReference>
<organism evidence="2 3">
    <name type="scientific">Candidatus Clostridium eludens</name>
    <dbReference type="NCBI Taxonomy" id="3381663"/>
    <lineage>
        <taxon>Bacteria</taxon>
        <taxon>Bacillati</taxon>
        <taxon>Bacillota</taxon>
        <taxon>Clostridia</taxon>
        <taxon>Eubacteriales</taxon>
        <taxon>Clostridiaceae</taxon>
        <taxon>Clostridium</taxon>
    </lineage>
</organism>
<evidence type="ECO:0000313" key="3">
    <source>
        <dbReference type="Proteomes" id="UP001623660"/>
    </source>
</evidence>
<dbReference type="InterPro" id="IPR053749">
    <property type="entry name" value="TA_system-associated_sf"/>
</dbReference>
<proteinExistence type="predicted"/>
<accession>A0ABW8SFY5</accession>
<dbReference type="EMBL" id="JBJHZX010000001">
    <property type="protein sequence ID" value="MFL0194153.1"/>
    <property type="molecule type" value="Genomic_DNA"/>
</dbReference>
<feature type="chain" id="PRO_5046874822" evidence="1">
    <location>
        <begin position="22"/>
        <end position="223"/>
    </location>
</feature>
<evidence type="ECO:0000313" key="2">
    <source>
        <dbReference type="EMBL" id="MFL0194153.1"/>
    </source>
</evidence>
<dbReference type="InterPro" id="IPR031841">
    <property type="entry name" value="Endopep_inhib"/>
</dbReference>
<keyword evidence="3" id="KW-1185">Reference proteome</keyword>
<gene>
    <name evidence="2" type="ORF">ACJDU8_00895</name>
</gene>
<dbReference type="Proteomes" id="UP001623660">
    <property type="component" value="Unassembled WGS sequence"/>
</dbReference>
<dbReference type="RefSeq" id="WP_406790271.1">
    <property type="nucleotide sequence ID" value="NZ_JBJHZX010000001.1"/>
</dbReference>
<dbReference type="Pfam" id="PF16800">
    <property type="entry name" value="Endopep_inhib"/>
    <property type="match status" value="1"/>
</dbReference>
<name>A0ABW8SFY5_9CLOT</name>
<reference evidence="2 3" key="1">
    <citation type="submission" date="2024-11" db="EMBL/GenBank/DDBJ databases">
        <authorList>
            <person name="Heng Y.C."/>
            <person name="Lim A.C.H."/>
            <person name="Lee J.K.Y."/>
            <person name="Kittelmann S."/>
        </authorList>
    </citation>
    <scope>NUCLEOTIDE SEQUENCE [LARGE SCALE GENOMIC DNA]</scope>
    <source>
        <strain evidence="2 3">WILCCON 0269</strain>
    </source>
</reference>